<evidence type="ECO:0000313" key="3">
    <source>
        <dbReference type="Proteomes" id="UP000549617"/>
    </source>
</evidence>
<sequence length="139" mass="15320">MKRIILGMALIVGGLSGAAMAAEGEIPQRTRVMTTYGDERCPQSTDPDEIVVCAHEPETERFRVPKRFRGQRPDDAPAAQAWGARVESMDQITRFTRPNSCSAVGSSGQTGCTALMLQQWFADRRAMKSEEEAWRAGSE</sequence>
<reference evidence="2 3" key="1">
    <citation type="submission" date="2020-08" db="EMBL/GenBank/DDBJ databases">
        <title>Genomic Encyclopedia of Type Strains, Phase IV (KMG-IV): sequencing the most valuable type-strain genomes for metagenomic binning, comparative biology and taxonomic classification.</title>
        <authorList>
            <person name="Goeker M."/>
        </authorList>
    </citation>
    <scope>NUCLEOTIDE SEQUENCE [LARGE SCALE GENOMIC DNA]</scope>
    <source>
        <strain evidence="2 3">DSM 25079</strain>
    </source>
</reference>
<gene>
    <name evidence="2" type="ORF">FHS49_001496</name>
</gene>
<organism evidence="2 3">
    <name type="scientific">Sphingobium boeckii</name>
    <dbReference type="NCBI Taxonomy" id="1082345"/>
    <lineage>
        <taxon>Bacteria</taxon>
        <taxon>Pseudomonadati</taxon>
        <taxon>Pseudomonadota</taxon>
        <taxon>Alphaproteobacteria</taxon>
        <taxon>Sphingomonadales</taxon>
        <taxon>Sphingomonadaceae</taxon>
        <taxon>Sphingobium</taxon>
    </lineage>
</organism>
<name>A0A7W9EDP1_9SPHN</name>
<feature type="signal peptide" evidence="1">
    <location>
        <begin position="1"/>
        <end position="21"/>
    </location>
</feature>
<feature type="chain" id="PRO_5031507174" description="Secreted protein" evidence="1">
    <location>
        <begin position="22"/>
        <end position="139"/>
    </location>
</feature>
<evidence type="ECO:0000256" key="1">
    <source>
        <dbReference type="SAM" id="SignalP"/>
    </source>
</evidence>
<dbReference type="RefSeq" id="WP_246350427.1">
    <property type="nucleotide sequence ID" value="NZ_JACIJC010000002.1"/>
</dbReference>
<dbReference type="EMBL" id="JACIJC010000002">
    <property type="protein sequence ID" value="MBB5685488.1"/>
    <property type="molecule type" value="Genomic_DNA"/>
</dbReference>
<proteinExistence type="predicted"/>
<accession>A0A7W9EDP1</accession>
<evidence type="ECO:0008006" key="4">
    <source>
        <dbReference type="Google" id="ProtNLM"/>
    </source>
</evidence>
<dbReference type="AlphaFoldDB" id="A0A7W9EDP1"/>
<evidence type="ECO:0000313" key="2">
    <source>
        <dbReference type="EMBL" id="MBB5685488.1"/>
    </source>
</evidence>
<protein>
    <recommendedName>
        <fullName evidence="4">Secreted protein</fullName>
    </recommendedName>
</protein>
<keyword evidence="3" id="KW-1185">Reference proteome</keyword>
<keyword evidence="1" id="KW-0732">Signal</keyword>
<dbReference type="Proteomes" id="UP000549617">
    <property type="component" value="Unassembled WGS sequence"/>
</dbReference>
<comment type="caution">
    <text evidence="2">The sequence shown here is derived from an EMBL/GenBank/DDBJ whole genome shotgun (WGS) entry which is preliminary data.</text>
</comment>